<evidence type="ECO:0000256" key="2">
    <source>
        <dbReference type="ARBA" id="ARBA00022737"/>
    </source>
</evidence>
<dbReference type="Proteomes" id="UP000005408">
    <property type="component" value="Unassembled WGS sequence"/>
</dbReference>
<feature type="compositionally biased region" description="Low complexity" evidence="6">
    <location>
        <begin position="492"/>
        <end position="505"/>
    </location>
</feature>
<protein>
    <recommendedName>
        <fullName evidence="7">C2H2-type domain-containing protein</fullName>
    </recommendedName>
</protein>
<keyword evidence="4" id="KW-0862">Zinc</keyword>
<proteinExistence type="predicted"/>
<dbReference type="AlphaFoldDB" id="A0A8W8IXY9"/>
<evidence type="ECO:0000256" key="3">
    <source>
        <dbReference type="ARBA" id="ARBA00022771"/>
    </source>
</evidence>
<dbReference type="GO" id="GO:0000981">
    <property type="term" value="F:DNA-binding transcription factor activity, RNA polymerase II-specific"/>
    <property type="evidence" value="ECO:0007669"/>
    <property type="project" value="TreeGrafter"/>
</dbReference>
<organism evidence="8 9">
    <name type="scientific">Magallana gigas</name>
    <name type="common">Pacific oyster</name>
    <name type="synonym">Crassostrea gigas</name>
    <dbReference type="NCBI Taxonomy" id="29159"/>
    <lineage>
        <taxon>Eukaryota</taxon>
        <taxon>Metazoa</taxon>
        <taxon>Spiralia</taxon>
        <taxon>Lophotrochozoa</taxon>
        <taxon>Mollusca</taxon>
        <taxon>Bivalvia</taxon>
        <taxon>Autobranchia</taxon>
        <taxon>Pteriomorphia</taxon>
        <taxon>Ostreida</taxon>
        <taxon>Ostreoidea</taxon>
        <taxon>Ostreidae</taxon>
        <taxon>Magallana</taxon>
    </lineage>
</organism>
<sequence length="633" mass="70295">MMLRFEIGALVMQVMADDLDTGKIDSQREVKNEDSQTEEDRGDVESPEERQPSQETPNLVLRSRLDERCSNDSAMARLLLASSMAQRDMAVNDHDTPTSALNLSVPDHGRKLSYSPCRNSEMRRDVRSVGSSHHSQSPPTSDIQRSCGTPSSGQGNSHGDGIQVDFGKDATYMLPDSSPESSPMDSMMANVYKCRLCSFCTSTYTQLQLHMPKHGSVKALKCHLCDYTTNDKSNFRRHRRLHIGSNPVNVLKCGKCSFSTILPRKFREHFVQVHNEHPGPNMPYTMPPINTYPPTNYPDTHFGINQSDLGAQGLRHTSGSGNFSASNALHSLLTGIHHQVPTVNYQHQPFSTQTQGIQPQFGGYVAPIQQQANEENHMASNYLRSIVSSIMNTHPSHRVPPSSTITSSGYYLSPSGRDHPHVSQVAVMSDGRDHQIKVKVEPPERDDTPDVSSSVIPNRQQGFQNDLGNLNAFHLQHQKKLVTVDSNEASTSMRANSAESSNSSQAEERSNSVNTTVKIEIQNRGIQCNLQHIKAEACFDSFVSVSDQGVQCELLANRGQLSQHQRSASNEMGSNIQHCNRCNHCGISFEDEVLYYIHVGCHSHTDPFVCNVCGKQCGNKYGFYSHIMRGHQC</sequence>
<evidence type="ECO:0000313" key="8">
    <source>
        <dbReference type="EnsemblMetazoa" id="G16050.1:cds"/>
    </source>
</evidence>
<dbReference type="PROSITE" id="PS00028">
    <property type="entry name" value="ZINC_FINGER_C2H2_1"/>
    <property type="match status" value="2"/>
</dbReference>
<evidence type="ECO:0000256" key="6">
    <source>
        <dbReference type="SAM" id="MobiDB-lite"/>
    </source>
</evidence>
<keyword evidence="3 5" id="KW-0863">Zinc-finger</keyword>
<dbReference type="InterPro" id="IPR036236">
    <property type="entry name" value="Znf_C2H2_sf"/>
</dbReference>
<feature type="compositionally biased region" description="Basic and acidic residues" evidence="6">
    <location>
        <begin position="43"/>
        <end position="52"/>
    </location>
</feature>
<name>A0A8W8IXY9_MAGGI</name>
<dbReference type="Pfam" id="PF00096">
    <property type="entry name" value="zf-C2H2"/>
    <property type="match status" value="1"/>
</dbReference>
<evidence type="ECO:0000256" key="1">
    <source>
        <dbReference type="ARBA" id="ARBA00022723"/>
    </source>
</evidence>
<dbReference type="EnsemblMetazoa" id="G16050.1">
    <property type="protein sequence ID" value="G16050.1:cds"/>
    <property type="gene ID" value="G16050"/>
</dbReference>
<dbReference type="PANTHER" id="PTHR24408">
    <property type="entry name" value="ZINC FINGER PROTEIN"/>
    <property type="match status" value="1"/>
</dbReference>
<dbReference type="SUPFAM" id="SSF57667">
    <property type="entry name" value="beta-beta-alpha zinc fingers"/>
    <property type="match status" value="2"/>
</dbReference>
<dbReference type="GO" id="GO:0043565">
    <property type="term" value="F:sequence-specific DNA binding"/>
    <property type="evidence" value="ECO:0007669"/>
    <property type="project" value="TreeGrafter"/>
</dbReference>
<evidence type="ECO:0000259" key="7">
    <source>
        <dbReference type="PROSITE" id="PS50157"/>
    </source>
</evidence>
<dbReference type="Gene3D" id="3.30.160.60">
    <property type="entry name" value="Classic Zinc Finger"/>
    <property type="match status" value="2"/>
</dbReference>
<dbReference type="PANTHER" id="PTHR24408:SF58">
    <property type="entry name" value="TRANSCRIPTION FACTOR (TFIIIA), PUTATIVE (AFU_ORTHOLOGUE AFUA_1G05150)-RELATED"/>
    <property type="match status" value="1"/>
</dbReference>
<evidence type="ECO:0000256" key="5">
    <source>
        <dbReference type="PROSITE-ProRule" id="PRU00042"/>
    </source>
</evidence>
<feature type="compositionally biased region" description="Basic and acidic residues" evidence="6">
    <location>
        <begin position="23"/>
        <end position="34"/>
    </location>
</feature>
<feature type="domain" description="C2H2-type" evidence="7">
    <location>
        <begin position="220"/>
        <end position="247"/>
    </location>
</feature>
<accession>A0A8W8IXY9</accession>
<feature type="region of interest" description="Disordered" evidence="6">
    <location>
        <begin position="487"/>
        <end position="513"/>
    </location>
</feature>
<evidence type="ECO:0000256" key="4">
    <source>
        <dbReference type="ARBA" id="ARBA00022833"/>
    </source>
</evidence>
<feature type="region of interest" description="Disordered" evidence="6">
    <location>
        <begin position="23"/>
        <end position="59"/>
    </location>
</feature>
<dbReference type="GO" id="GO:0008270">
    <property type="term" value="F:zinc ion binding"/>
    <property type="evidence" value="ECO:0007669"/>
    <property type="project" value="UniProtKB-KW"/>
</dbReference>
<keyword evidence="2" id="KW-0677">Repeat</keyword>
<reference evidence="8" key="1">
    <citation type="submission" date="2022-08" db="UniProtKB">
        <authorList>
            <consortium name="EnsemblMetazoa"/>
        </authorList>
    </citation>
    <scope>IDENTIFICATION</scope>
    <source>
        <strain evidence="8">05x7-T-G4-1.051#20</strain>
    </source>
</reference>
<dbReference type="GO" id="GO:0005634">
    <property type="term" value="C:nucleus"/>
    <property type="evidence" value="ECO:0007669"/>
    <property type="project" value="TreeGrafter"/>
</dbReference>
<keyword evidence="1" id="KW-0479">Metal-binding</keyword>
<dbReference type="SMART" id="SM00355">
    <property type="entry name" value="ZnF_C2H2"/>
    <property type="match status" value="5"/>
</dbReference>
<keyword evidence="9" id="KW-1185">Reference proteome</keyword>
<dbReference type="PROSITE" id="PS50157">
    <property type="entry name" value="ZINC_FINGER_C2H2_2"/>
    <property type="match status" value="2"/>
</dbReference>
<feature type="region of interest" description="Disordered" evidence="6">
    <location>
        <begin position="92"/>
        <end position="162"/>
    </location>
</feature>
<dbReference type="InterPro" id="IPR013087">
    <property type="entry name" value="Znf_C2H2_type"/>
</dbReference>
<feature type="domain" description="C2H2-type" evidence="7">
    <location>
        <begin position="580"/>
        <end position="607"/>
    </location>
</feature>
<evidence type="ECO:0000313" key="9">
    <source>
        <dbReference type="Proteomes" id="UP000005408"/>
    </source>
</evidence>
<feature type="compositionally biased region" description="Polar residues" evidence="6">
    <location>
        <begin position="129"/>
        <end position="157"/>
    </location>
</feature>